<sequence length="143" mass="16496">MDERTERRILDKARYVRDAVTVLAEKRDGLSFEEYRESREQRDVVEREFETAIEACIDIGELLLKATETGVPETNAAVFRALGREGVLSDELATRMAQAAGFRNVLSHQYGDEIDDRDVYNFLQHDLPLFRSYLQAVRAVLKR</sequence>
<evidence type="ECO:0000256" key="1">
    <source>
        <dbReference type="ARBA" id="ARBA00022553"/>
    </source>
</evidence>
<evidence type="ECO:0000256" key="2">
    <source>
        <dbReference type="ARBA" id="ARBA00022649"/>
    </source>
</evidence>
<evidence type="ECO:0000256" key="3">
    <source>
        <dbReference type="ARBA" id="ARBA00022722"/>
    </source>
</evidence>
<comment type="similarity">
    <text evidence="5">Belongs to the HepT RNase toxin family.</text>
</comment>
<keyword evidence="2" id="KW-1277">Toxin-antitoxin system</keyword>
<dbReference type="Pfam" id="PF01934">
    <property type="entry name" value="HepT-like"/>
    <property type="match status" value="1"/>
</dbReference>
<evidence type="ECO:0000256" key="4">
    <source>
        <dbReference type="ARBA" id="ARBA00022801"/>
    </source>
</evidence>
<keyword evidence="1" id="KW-0597">Phosphoprotein</keyword>
<name>A0A1H8GI99_9EURY</name>
<gene>
    <name evidence="6" type="ORF">SAMN05216388_1003108</name>
</gene>
<dbReference type="PANTHER" id="PTHR33397">
    <property type="entry name" value="UPF0331 PROTEIN YUTE"/>
    <property type="match status" value="1"/>
</dbReference>
<dbReference type="PANTHER" id="PTHR33397:SF5">
    <property type="entry name" value="RNASE YUTE-RELATED"/>
    <property type="match status" value="1"/>
</dbReference>
<dbReference type="NCBIfam" id="NF047751">
    <property type="entry name" value="HepT_toxin"/>
    <property type="match status" value="1"/>
</dbReference>
<keyword evidence="4" id="KW-0378">Hydrolase</keyword>
<proteinExistence type="inferred from homology"/>
<accession>A0A1H8GI99</accession>
<dbReference type="GO" id="GO:0004540">
    <property type="term" value="F:RNA nuclease activity"/>
    <property type="evidence" value="ECO:0007669"/>
    <property type="project" value="InterPro"/>
</dbReference>
<dbReference type="GO" id="GO:0110001">
    <property type="term" value="C:toxin-antitoxin complex"/>
    <property type="evidence" value="ECO:0007669"/>
    <property type="project" value="InterPro"/>
</dbReference>
<dbReference type="Proteomes" id="UP000198775">
    <property type="component" value="Unassembled WGS sequence"/>
</dbReference>
<dbReference type="Gene3D" id="1.20.120.580">
    <property type="entry name" value="bsu32300-like"/>
    <property type="match status" value="1"/>
</dbReference>
<evidence type="ECO:0000256" key="5">
    <source>
        <dbReference type="ARBA" id="ARBA00024207"/>
    </source>
</evidence>
<dbReference type="OrthoDB" id="25331at2157"/>
<dbReference type="EMBL" id="FOCX01000003">
    <property type="protein sequence ID" value="SEN43703.1"/>
    <property type="molecule type" value="Genomic_DNA"/>
</dbReference>
<dbReference type="InterPro" id="IPR052379">
    <property type="entry name" value="Type_VII_TA_RNase"/>
</dbReference>
<evidence type="ECO:0000313" key="6">
    <source>
        <dbReference type="EMBL" id="SEN43703.1"/>
    </source>
</evidence>
<dbReference type="GO" id="GO:0016787">
    <property type="term" value="F:hydrolase activity"/>
    <property type="evidence" value="ECO:0007669"/>
    <property type="project" value="UniProtKB-KW"/>
</dbReference>
<dbReference type="InterPro" id="IPR008201">
    <property type="entry name" value="HepT-like"/>
</dbReference>
<evidence type="ECO:0000313" key="7">
    <source>
        <dbReference type="Proteomes" id="UP000198775"/>
    </source>
</evidence>
<reference evidence="7" key="1">
    <citation type="submission" date="2016-10" db="EMBL/GenBank/DDBJ databases">
        <authorList>
            <person name="Varghese N."/>
            <person name="Submissions S."/>
        </authorList>
    </citation>
    <scope>NUCLEOTIDE SEQUENCE [LARGE SCALE GENOMIC DNA]</scope>
    <source>
        <strain evidence="7">IBRC-M 10043</strain>
    </source>
</reference>
<keyword evidence="3" id="KW-0540">Nuclease</keyword>
<dbReference type="RefSeq" id="WP_092658011.1">
    <property type="nucleotide sequence ID" value="NZ_FOCX01000003.1"/>
</dbReference>
<dbReference type="InterPro" id="IPR037038">
    <property type="entry name" value="HepT-like_sf"/>
</dbReference>
<organism evidence="6 7">
    <name type="scientific">Halorientalis persicus</name>
    <dbReference type="NCBI Taxonomy" id="1367881"/>
    <lineage>
        <taxon>Archaea</taxon>
        <taxon>Methanobacteriati</taxon>
        <taxon>Methanobacteriota</taxon>
        <taxon>Stenosarchaea group</taxon>
        <taxon>Halobacteria</taxon>
        <taxon>Halobacteriales</taxon>
        <taxon>Haloarculaceae</taxon>
        <taxon>Halorientalis</taxon>
    </lineage>
</organism>
<dbReference type="AlphaFoldDB" id="A0A1H8GI99"/>
<keyword evidence="7" id="KW-1185">Reference proteome</keyword>
<protein>
    <submittedName>
        <fullName evidence="6">Uncharacterized conserved protein YutE, UPF0331/DUF86 family</fullName>
    </submittedName>
</protein>